<protein>
    <submittedName>
        <fullName evidence="1">Uncharacterized protein</fullName>
    </submittedName>
</protein>
<sequence>MDTLSQPLSIHERIAVYPQSASPLYNGRIPPEIRNVLFEYILAEYTKTDAASVYPQWLCRPGYTGARAINVAFLLTCRRVYLETYHLPAASKGHVFWHAPTTGPFGAQFPDIHGFAHEQDYFARFQPWQLALVKEVHLFTQMYWLEQSFPELCESNVLPDGLERLRITLRAGDWWWCEQNYPFFLNPHRDGYLEEMNEDIAQEERGQTVEWEEGRWGAAFQGLQALRELEIEFETTMDRREEMRKIVNRALTWRFPMGERGVLSTQGLAMEFSQWQGEENLHCVFAAKWKLVEDSTILGQ</sequence>
<comment type="caution">
    <text evidence="1">The sequence shown here is derived from an EMBL/GenBank/DDBJ whole genome shotgun (WGS) entry which is preliminary data.</text>
</comment>
<name>A0AAD7H0N5_MYCRO</name>
<dbReference type="EMBL" id="JARKIE010000002">
    <property type="protein sequence ID" value="KAJ7709603.1"/>
    <property type="molecule type" value="Genomic_DNA"/>
</dbReference>
<reference evidence="1" key="1">
    <citation type="submission" date="2023-03" db="EMBL/GenBank/DDBJ databases">
        <title>Massive genome expansion in bonnet fungi (Mycena s.s.) driven by repeated elements and novel gene families across ecological guilds.</title>
        <authorList>
            <consortium name="Lawrence Berkeley National Laboratory"/>
            <person name="Harder C.B."/>
            <person name="Miyauchi S."/>
            <person name="Viragh M."/>
            <person name="Kuo A."/>
            <person name="Thoen E."/>
            <person name="Andreopoulos B."/>
            <person name="Lu D."/>
            <person name="Skrede I."/>
            <person name="Drula E."/>
            <person name="Henrissat B."/>
            <person name="Morin E."/>
            <person name="Kohler A."/>
            <person name="Barry K."/>
            <person name="LaButti K."/>
            <person name="Morin E."/>
            <person name="Salamov A."/>
            <person name="Lipzen A."/>
            <person name="Mereny Z."/>
            <person name="Hegedus B."/>
            <person name="Baldrian P."/>
            <person name="Stursova M."/>
            <person name="Weitz H."/>
            <person name="Taylor A."/>
            <person name="Grigoriev I.V."/>
            <person name="Nagy L.G."/>
            <person name="Martin F."/>
            <person name="Kauserud H."/>
        </authorList>
    </citation>
    <scope>NUCLEOTIDE SEQUENCE</scope>
    <source>
        <strain evidence="1">CBHHK067</strain>
    </source>
</reference>
<dbReference type="Proteomes" id="UP001221757">
    <property type="component" value="Unassembled WGS sequence"/>
</dbReference>
<gene>
    <name evidence="1" type="ORF">B0H17DRAFT_1028454</name>
</gene>
<organism evidence="1 2">
    <name type="scientific">Mycena rosella</name>
    <name type="common">Pink bonnet</name>
    <name type="synonym">Agaricus rosellus</name>
    <dbReference type="NCBI Taxonomy" id="1033263"/>
    <lineage>
        <taxon>Eukaryota</taxon>
        <taxon>Fungi</taxon>
        <taxon>Dikarya</taxon>
        <taxon>Basidiomycota</taxon>
        <taxon>Agaricomycotina</taxon>
        <taxon>Agaricomycetes</taxon>
        <taxon>Agaricomycetidae</taxon>
        <taxon>Agaricales</taxon>
        <taxon>Marasmiineae</taxon>
        <taxon>Mycenaceae</taxon>
        <taxon>Mycena</taxon>
    </lineage>
</organism>
<keyword evidence="2" id="KW-1185">Reference proteome</keyword>
<evidence type="ECO:0000313" key="1">
    <source>
        <dbReference type="EMBL" id="KAJ7709603.1"/>
    </source>
</evidence>
<dbReference type="AlphaFoldDB" id="A0AAD7H0N5"/>
<evidence type="ECO:0000313" key="2">
    <source>
        <dbReference type="Proteomes" id="UP001221757"/>
    </source>
</evidence>
<proteinExistence type="predicted"/>
<accession>A0AAD7H0N5</accession>